<keyword evidence="2" id="KW-1185">Reference proteome</keyword>
<evidence type="ECO:0000313" key="1">
    <source>
        <dbReference type="EMBL" id="TMS35047.1"/>
    </source>
</evidence>
<dbReference type="AlphaFoldDB" id="A0A4U8USC3"/>
<organism evidence="1 2">
    <name type="scientific">Steinernema carpocapsae</name>
    <name type="common">Entomopathogenic nematode</name>
    <dbReference type="NCBI Taxonomy" id="34508"/>
    <lineage>
        <taxon>Eukaryota</taxon>
        <taxon>Metazoa</taxon>
        <taxon>Ecdysozoa</taxon>
        <taxon>Nematoda</taxon>
        <taxon>Chromadorea</taxon>
        <taxon>Rhabditida</taxon>
        <taxon>Tylenchina</taxon>
        <taxon>Panagrolaimomorpha</taxon>
        <taxon>Strongyloidoidea</taxon>
        <taxon>Steinernematidae</taxon>
        <taxon>Steinernema</taxon>
    </lineage>
</organism>
<reference evidence="1 2" key="1">
    <citation type="journal article" date="2015" name="Genome Biol.">
        <title>Comparative genomics of Steinernema reveals deeply conserved gene regulatory networks.</title>
        <authorList>
            <person name="Dillman A.R."/>
            <person name="Macchietto M."/>
            <person name="Porter C.F."/>
            <person name="Rogers A."/>
            <person name="Williams B."/>
            <person name="Antoshechkin I."/>
            <person name="Lee M.M."/>
            <person name="Goodwin Z."/>
            <person name="Lu X."/>
            <person name="Lewis E.E."/>
            <person name="Goodrich-Blair H."/>
            <person name="Stock S.P."/>
            <person name="Adams B.J."/>
            <person name="Sternberg P.W."/>
            <person name="Mortazavi A."/>
        </authorList>
    </citation>
    <scope>NUCLEOTIDE SEQUENCE [LARGE SCALE GENOMIC DNA]</scope>
    <source>
        <strain evidence="1 2">ALL</strain>
    </source>
</reference>
<sequence length="78" mass="8896">MRTHVDKFPLCEFFSFWCVGGHQKPINLKKETRVLLEDHIENTFASMSNRKEFGCGANLRPTQAASKLCNLTFGVDCM</sequence>
<dbReference type="EMBL" id="AZBU02000001">
    <property type="protein sequence ID" value="TMS35047.1"/>
    <property type="molecule type" value="Genomic_DNA"/>
</dbReference>
<dbReference type="Proteomes" id="UP000298663">
    <property type="component" value="Chromosome X"/>
</dbReference>
<evidence type="ECO:0000313" key="2">
    <source>
        <dbReference type="Proteomes" id="UP000298663"/>
    </source>
</evidence>
<accession>A0A4U8USC3</accession>
<protein>
    <submittedName>
        <fullName evidence="1">Uncharacterized protein</fullName>
    </submittedName>
</protein>
<reference evidence="1 2" key="2">
    <citation type="journal article" date="2019" name="G3 (Bethesda)">
        <title>Hybrid Assembly of the Genome of the Entomopathogenic Nematode Steinernema carpocapsae Identifies the X-Chromosome.</title>
        <authorList>
            <person name="Serra L."/>
            <person name="Macchietto M."/>
            <person name="Macias-Munoz A."/>
            <person name="McGill C.J."/>
            <person name="Rodriguez I.M."/>
            <person name="Rodriguez B."/>
            <person name="Murad R."/>
            <person name="Mortazavi A."/>
        </authorList>
    </citation>
    <scope>NUCLEOTIDE SEQUENCE [LARGE SCALE GENOMIC DNA]</scope>
    <source>
        <strain evidence="1 2">ALL</strain>
    </source>
</reference>
<name>A0A4U8USC3_STECR</name>
<gene>
    <name evidence="1" type="ORF">L596_002526</name>
</gene>
<proteinExistence type="predicted"/>
<comment type="caution">
    <text evidence="1">The sequence shown here is derived from an EMBL/GenBank/DDBJ whole genome shotgun (WGS) entry which is preliminary data.</text>
</comment>
<dbReference type="EMBL" id="CM016762">
    <property type="protein sequence ID" value="TMS35047.1"/>
    <property type="molecule type" value="Genomic_DNA"/>
</dbReference>